<dbReference type="Ensembl" id="ENSPFOT00000017107.1">
    <property type="protein sequence ID" value="ENSPFOP00000017085.1"/>
    <property type="gene ID" value="ENSPFOG00000016975.1"/>
</dbReference>
<evidence type="ECO:0000256" key="13">
    <source>
        <dbReference type="ARBA" id="ARBA00023170"/>
    </source>
</evidence>
<dbReference type="Pfam" id="PF01839">
    <property type="entry name" value="FG-GAP"/>
    <property type="match status" value="2"/>
</dbReference>
<dbReference type="InterPro" id="IPR028994">
    <property type="entry name" value="Integrin_alpha_N"/>
</dbReference>
<dbReference type="GO" id="GO:0007160">
    <property type="term" value="P:cell-matrix adhesion"/>
    <property type="evidence" value="ECO:0007669"/>
    <property type="project" value="TreeGrafter"/>
</dbReference>
<evidence type="ECO:0000256" key="1">
    <source>
        <dbReference type="ARBA" id="ARBA00004479"/>
    </source>
</evidence>
<dbReference type="GeneTree" id="ENSGT00940000154838"/>
<keyword evidence="6" id="KW-0677">Repeat</keyword>
<keyword evidence="4" id="KW-0479">Metal-binding</keyword>
<keyword evidence="5 16" id="KW-0732">Signal</keyword>
<sequence length="1175" mass="132116">MYAPRRFNLFIYMILAAAAIPTTSAFNVDTTNPSFYKGEQKDFFGYKVLQYKSPKDKGVIVTAPLQQNGSGGISKYGQDETPLWFNGSSHPYSAKHLGLSITMDTESRFIACSPSLAHPCDENVYLNSLCYNFTHDFELLSSFKPLFQKCIKKAVDLVFLFDGSESMTGTEFEQNKKFIIGMMESLKNTSIKFAAVQFSTTYRTVFNFKDYDDGKAEGKLMKEEHMKGLTNTYRALNFTLYELLENKAAGASKDANKAVVIITDGDPSELDKTYRSVETYNSKEIIRVVIGVKIKDDQFDKLRTIASEPKEKNVFKITNYDGLTGLLENFQKQIFAIEGSNGTRSEELSNEMAQSGFSAVSHKDTLILASVGSKTWRGTLNDYQNKNKAIIDPEMQEASYMGYSLSVGERNGTSLYFTGAPRFNHMGEVVVFRRDEDKWPIVQRLTVDQIGSYFGAELCSVDIDSDGNTDFLLVGAPMFFLPEERKEGSIYVYALSDKIDLMSVLHVKAPSMGRFGTTISSLSDLNGDGLRDVAVGAPLEENNAGAVYIYLGQKGTGMRNISSQRIMGAQFDPGLRFFGQSINGDIDLGEDQLPDIVVGSQGAAVVLRSKPVLDVKAKLSFYPSVISIQEINCLDKTEDKPLPMTNITACFEMVEVTNSTTGPGIEISFMIIVDPMRQSSRGFFIENGANSRNIRHTQELTDKETCFNYSISMNKCIQDTLSPVNIKLNFSQDSHENSTAILNIDSQRRAMVEVPFEKRCEKEICIADLKVDFDFLSKELLVTKETTIKTWIKLHNRADDSYNTSLTMLYPEGLSFSMLDQTGNKKLTQICADQEKLNETVCGISLPVYRSKSSAVFTASFRIKDFEWNDTMLMTVFAKSENSNSSESSSVTKSIPVKYSVEMTTSVNDTSVENLEFTPENYKAQKMITVYKIYNAGFKDFPINVSLFFQEQLEHDFEIKNYRVIVEPNNTQCSKMSTPKAEGCPWKENCVAIKCDTFMLKNYSNVYVSLLGVVHFRNLENYESNMPFLKKYTGVHGEVKFNSTIKVHYNGTRYVLSSQKNEKNKDYTVQQSATVTVEFKVPQYRYLIIATGVVLGFILLIILTVIMWKCGCFKRKTIEEFEEKKADFPAQTKTSSVPSHNKSEQVEEEKKPLNADKDKVKPSVNTEGDCEKVGF</sequence>
<dbReference type="Gene3D" id="2.60.40.1510">
    <property type="entry name" value="ntegrin, alpha v. Chain A, domain 3"/>
    <property type="match status" value="1"/>
</dbReference>
<evidence type="ECO:0000256" key="4">
    <source>
        <dbReference type="ARBA" id="ARBA00022723"/>
    </source>
</evidence>
<keyword evidence="20" id="KW-1185">Reference proteome</keyword>
<accession>A0A087YGD2</accession>
<dbReference type="SMART" id="SM00327">
    <property type="entry name" value="VWA"/>
    <property type="match status" value="1"/>
</dbReference>
<protein>
    <submittedName>
        <fullName evidence="19">Integrin alpha-L-like</fullName>
    </submittedName>
</protein>
<dbReference type="InterPro" id="IPR000413">
    <property type="entry name" value="Integrin_alpha"/>
</dbReference>
<feature type="signal peptide" evidence="16">
    <location>
        <begin position="1"/>
        <end position="25"/>
    </location>
</feature>
<dbReference type="InterPro" id="IPR032695">
    <property type="entry name" value="Integrin_dom_sf"/>
</dbReference>
<evidence type="ECO:0000256" key="3">
    <source>
        <dbReference type="ARBA" id="ARBA00022692"/>
    </source>
</evidence>
<evidence type="ECO:0000256" key="11">
    <source>
        <dbReference type="ARBA" id="ARBA00023136"/>
    </source>
</evidence>
<dbReference type="Gene3D" id="2.60.40.1530">
    <property type="entry name" value="ntegrin, alpha v. Chain A, domain 4"/>
    <property type="match status" value="1"/>
</dbReference>
<evidence type="ECO:0000256" key="6">
    <source>
        <dbReference type="ARBA" id="ARBA00022737"/>
    </source>
</evidence>
<feature type="compositionally biased region" description="Basic and acidic residues" evidence="17">
    <location>
        <begin position="1141"/>
        <end position="1161"/>
    </location>
</feature>
<keyword evidence="10 16" id="KW-0401">Integrin</keyword>
<dbReference type="PRINTS" id="PR00453">
    <property type="entry name" value="VWFADOMAIN"/>
</dbReference>
<dbReference type="SMART" id="SM00191">
    <property type="entry name" value="Int_alpha"/>
    <property type="match status" value="4"/>
</dbReference>
<feature type="transmembrane region" description="Helical" evidence="16">
    <location>
        <begin position="1086"/>
        <end position="1108"/>
    </location>
</feature>
<evidence type="ECO:0000256" key="8">
    <source>
        <dbReference type="ARBA" id="ARBA00022889"/>
    </source>
</evidence>
<dbReference type="GO" id="GO:0098609">
    <property type="term" value="P:cell-cell adhesion"/>
    <property type="evidence" value="ECO:0007669"/>
    <property type="project" value="TreeGrafter"/>
</dbReference>
<evidence type="ECO:0000256" key="7">
    <source>
        <dbReference type="ARBA" id="ARBA00022837"/>
    </source>
</evidence>
<dbReference type="EMBL" id="AYCK01001745">
    <property type="status" value="NOT_ANNOTATED_CDS"/>
    <property type="molecule type" value="Genomic_DNA"/>
</dbReference>
<dbReference type="RefSeq" id="XP_007545195.1">
    <property type="nucleotide sequence ID" value="XM_007545133.2"/>
</dbReference>
<dbReference type="OrthoDB" id="5317514at2759"/>
<evidence type="ECO:0000259" key="18">
    <source>
        <dbReference type="PROSITE" id="PS50234"/>
    </source>
</evidence>
<keyword evidence="12" id="KW-1015">Disulfide bond</keyword>
<keyword evidence="14" id="KW-0325">Glycoprotein</keyword>
<dbReference type="STRING" id="48698.ENSPFOP00000017085"/>
<dbReference type="Gene3D" id="2.130.10.130">
    <property type="entry name" value="Integrin alpha, N-terminal"/>
    <property type="match status" value="1"/>
</dbReference>
<dbReference type="PROSITE" id="PS51470">
    <property type="entry name" value="FG_GAP"/>
    <property type="match status" value="4"/>
</dbReference>
<feature type="repeat" description="FG-GAP" evidence="15">
    <location>
        <begin position="501"/>
        <end position="559"/>
    </location>
</feature>
<dbReference type="InterPro" id="IPR048285">
    <property type="entry name" value="Integrin_alpha_Ig-like_2"/>
</dbReference>
<comment type="subcellular location">
    <subcellularLocation>
        <location evidence="1 16">Membrane</location>
        <topology evidence="1 16">Single-pass type I membrane protein</topology>
    </subcellularLocation>
</comment>
<dbReference type="PRINTS" id="PR01185">
    <property type="entry name" value="INTEGRINA"/>
</dbReference>
<dbReference type="InterPro" id="IPR036465">
    <property type="entry name" value="vWFA_dom_sf"/>
</dbReference>
<dbReference type="Gene3D" id="2.60.40.1460">
    <property type="entry name" value="Integrin domains. Chain A, domain 2"/>
    <property type="match status" value="1"/>
</dbReference>
<evidence type="ECO:0000313" key="20">
    <source>
        <dbReference type="Proteomes" id="UP000028760"/>
    </source>
</evidence>
<evidence type="ECO:0000256" key="10">
    <source>
        <dbReference type="ARBA" id="ARBA00023037"/>
    </source>
</evidence>
<evidence type="ECO:0000256" key="17">
    <source>
        <dbReference type="SAM" id="MobiDB-lite"/>
    </source>
</evidence>
<dbReference type="SUPFAM" id="SSF53300">
    <property type="entry name" value="vWA-like"/>
    <property type="match status" value="1"/>
</dbReference>
<dbReference type="GO" id="GO:0033627">
    <property type="term" value="P:cell adhesion mediated by integrin"/>
    <property type="evidence" value="ECO:0007669"/>
    <property type="project" value="TreeGrafter"/>
</dbReference>
<dbReference type="OMA" id="TVCFQLK"/>
<dbReference type="InterPro" id="IPR002035">
    <property type="entry name" value="VWF_A"/>
</dbReference>
<dbReference type="SUPFAM" id="SSF69318">
    <property type="entry name" value="Integrin alpha N-terminal domain"/>
    <property type="match status" value="1"/>
</dbReference>
<evidence type="ECO:0000256" key="12">
    <source>
        <dbReference type="ARBA" id="ARBA00023157"/>
    </source>
</evidence>
<reference evidence="19" key="2">
    <citation type="submission" date="2025-08" db="UniProtKB">
        <authorList>
            <consortium name="Ensembl"/>
        </authorList>
    </citation>
    <scope>IDENTIFICATION</scope>
</reference>
<dbReference type="Pfam" id="PF08441">
    <property type="entry name" value="Integrin_A_Ig_1"/>
    <property type="match status" value="1"/>
</dbReference>
<dbReference type="PANTHER" id="PTHR23220:SF84">
    <property type="entry name" value="INTEGRIN ALPHA-L"/>
    <property type="match status" value="1"/>
</dbReference>
<evidence type="ECO:0000256" key="2">
    <source>
        <dbReference type="ARBA" id="ARBA00008054"/>
    </source>
</evidence>
<dbReference type="eggNOG" id="KOG3637">
    <property type="taxonomic scope" value="Eukaryota"/>
</dbReference>
<dbReference type="PANTHER" id="PTHR23220">
    <property type="entry name" value="INTEGRIN ALPHA"/>
    <property type="match status" value="1"/>
</dbReference>
<dbReference type="GO" id="GO:0005178">
    <property type="term" value="F:integrin binding"/>
    <property type="evidence" value="ECO:0007669"/>
    <property type="project" value="TreeGrafter"/>
</dbReference>
<evidence type="ECO:0000256" key="5">
    <source>
        <dbReference type="ARBA" id="ARBA00022729"/>
    </source>
</evidence>
<evidence type="ECO:0000313" key="19">
    <source>
        <dbReference type="Ensembl" id="ENSPFOP00000017085.1"/>
    </source>
</evidence>
<feature type="chain" id="PRO_5001422824" evidence="16">
    <location>
        <begin position="26"/>
        <end position="1175"/>
    </location>
</feature>
<dbReference type="PROSITE" id="PS50234">
    <property type="entry name" value="VWFA"/>
    <property type="match status" value="1"/>
</dbReference>
<feature type="compositionally biased region" description="Polar residues" evidence="17">
    <location>
        <begin position="1131"/>
        <end position="1140"/>
    </location>
</feature>
<feature type="domain" description="VWFA" evidence="18">
    <location>
        <begin position="156"/>
        <end position="334"/>
    </location>
</feature>
<dbReference type="GO" id="GO:0007229">
    <property type="term" value="P:integrin-mediated signaling pathway"/>
    <property type="evidence" value="ECO:0007669"/>
    <property type="project" value="UniProtKB-KW"/>
</dbReference>
<dbReference type="GO" id="GO:0009897">
    <property type="term" value="C:external side of plasma membrane"/>
    <property type="evidence" value="ECO:0007669"/>
    <property type="project" value="TreeGrafter"/>
</dbReference>
<dbReference type="Gene3D" id="3.40.50.410">
    <property type="entry name" value="von Willebrand factor, type A domain"/>
    <property type="match status" value="1"/>
</dbReference>
<evidence type="ECO:0000256" key="15">
    <source>
        <dbReference type="PROSITE-ProRule" id="PRU00803"/>
    </source>
</evidence>
<feature type="repeat" description="FG-GAP" evidence="15">
    <location>
        <begin position="387"/>
        <end position="440"/>
    </location>
</feature>
<evidence type="ECO:0000256" key="9">
    <source>
        <dbReference type="ARBA" id="ARBA00022989"/>
    </source>
</evidence>
<organism evidence="19 20">
    <name type="scientific">Poecilia formosa</name>
    <name type="common">Amazon molly</name>
    <name type="synonym">Limia formosa</name>
    <dbReference type="NCBI Taxonomy" id="48698"/>
    <lineage>
        <taxon>Eukaryota</taxon>
        <taxon>Metazoa</taxon>
        <taxon>Chordata</taxon>
        <taxon>Craniata</taxon>
        <taxon>Vertebrata</taxon>
        <taxon>Euteleostomi</taxon>
        <taxon>Actinopterygii</taxon>
        <taxon>Neopterygii</taxon>
        <taxon>Teleostei</taxon>
        <taxon>Neoteleostei</taxon>
        <taxon>Acanthomorphata</taxon>
        <taxon>Ovalentaria</taxon>
        <taxon>Atherinomorphae</taxon>
        <taxon>Cyprinodontiformes</taxon>
        <taxon>Poeciliidae</taxon>
        <taxon>Poeciliinae</taxon>
        <taxon>Poecilia</taxon>
    </lineage>
</organism>
<name>A0A087YGD2_POEFO</name>
<dbReference type="InterPro" id="IPR013519">
    <property type="entry name" value="Int_alpha_beta-p"/>
</dbReference>
<keyword evidence="11 16" id="KW-0472">Membrane</keyword>
<evidence type="ECO:0000256" key="14">
    <source>
        <dbReference type="ARBA" id="ARBA00023180"/>
    </source>
</evidence>
<feature type="repeat" description="FG-GAP" evidence="15">
    <location>
        <begin position="564"/>
        <end position="624"/>
    </location>
</feature>
<dbReference type="AlphaFoldDB" id="A0A087YGD2"/>
<dbReference type="GeneID" id="103133366"/>
<dbReference type="InterPro" id="IPR013649">
    <property type="entry name" value="Integrin_alpha_Ig-like_1"/>
</dbReference>
<keyword evidence="3 16" id="KW-0812">Transmembrane</keyword>
<feature type="region of interest" description="Disordered" evidence="17">
    <location>
        <begin position="1126"/>
        <end position="1175"/>
    </location>
</feature>
<feature type="repeat" description="FG-GAP" evidence="15">
    <location>
        <begin position="441"/>
        <end position="500"/>
    </location>
</feature>
<comment type="similarity">
    <text evidence="2 16">Belongs to the integrin alpha chain family.</text>
</comment>
<dbReference type="Pfam" id="PF20805">
    <property type="entry name" value="Integrin_A_Ig_2"/>
    <property type="match status" value="1"/>
</dbReference>
<evidence type="ECO:0000256" key="16">
    <source>
        <dbReference type="RuleBase" id="RU003762"/>
    </source>
</evidence>
<reference evidence="19" key="3">
    <citation type="submission" date="2025-09" db="UniProtKB">
        <authorList>
            <consortium name="Ensembl"/>
        </authorList>
    </citation>
    <scope>IDENTIFICATION</scope>
</reference>
<proteinExistence type="inferred from homology"/>
<dbReference type="GO" id="GO:0046872">
    <property type="term" value="F:metal ion binding"/>
    <property type="evidence" value="ECO:0007669"/>
    <property type="project" value="UniProtKB-KW"/>
</dbReference>
<dbReference type="Pfam" id="PF00092">
    <property type="entry name" value="VWA"/>
    <property type="match status" value="1"/>
</dbReference>
<keyword evidence="8 16" id="KW-0130">Cell adhesion</keyword>
<dbReference type="InterPro" id="IPR013517">
    <property type="entry name" value="FG-GAP"/>
</dbReference>
<keyword evidence="7" id="KW-0106">Calcium</keyword>
<reference evidence="20" key="1">
    <citation type="submission" date="2013-10" db="EMBL/GenBank/DDBJ databases">
        <authorList>
            <person name="Schartl M."/>
            <person name="Warren W."/>
        </authorList>
    </citation>
    <scope>NUCLEOTIDE SEQUENCE [LARGE SCALE GENOMIC DNA]</scope>
    <source>
        <strain evidence="20">female</strain>
    </source>
</reference>
<keyword evidence="13 16" id="KW-0675">Receptor</keyword>
<dbReference type="SUPFAM" id="SSF69179">
    <property type="entry name" value="Integrin domains"/>
    <property type="match status" value="2"/>
</dbReference>
<dbReference type="Proteomes" id="UP000028760">
    <property type="component" value="Unassembled WGS sequence"/>
</dbReference>
<keyword evidence="9 16" id="KW-1133">Transmembrane helix</keyword>
<dbReference type="Gene3D" id="1.20.5.930">
    <property type="entry name" value="Bicelle-embedded integrin alpha(iib) transmembrane segment"/>
    <property type="match status" value="1"/>
</dbReference>
<dbReference type="GO" id="GO:0008305">
    <property type="term" value="C:integrin complex"/>
    <property type="evidence" value="ECO:0007669"/>
    <property type="project" value="InterPro"/>
</dbReference>
<dbReference type="KEGG" id="pfor:103133366"/>